<protein>
    <submittedName>
        <fullName evidence="1">Uncharacterized protein</fullName>
    </submittedName>
</protein>
<dbReference type="Proteomes" id="UP000018144">
    <property type="component" value="Unassembled WGS sequence"/>
</dbReference>
<evidence type="ECO:0000313" key="1">
    <source>
        <dbReference type="EMBL" id="CCX31755.1"/>
    </source>
</evidence>
<sequence>MFSMMYRQCPTAIALRPVAGLPADSESEPFGTAAEAAEARVEYSACSVN</sequence>
<accession>U4LR00</accession>
<dbReference type="EMBL" id="HF935644">
    <property type="protein sequence ID" value="CCX31755.1"/>
    <property type="molecule type" value="Genomic_DNA"/>
</dbReference>
<proteinExistence type="predicted"/>
<reference evidence="1 2" key="1">
    <citation type="journal article" date="2013" name="PLoS Genet.">
        <title>The genome and development-dependent transcriptomes of Pyronema confluens: a window into fungal evolution.</title>
        <authorList>
            <person name="Traeger S."/>
            <person name="Altegoer F."/>
            <person name="Freitag M."/>
            <person name="Gabaldon T."/>
            <person name="Kempken F."/>
            <person name="Kumar A."/>
            <person name="Marcet-Houben M."/>
            <person name="Poggeler S."/>
            <person name="Stajich J.E."/>
            <person name="Nowrousian M."/>
        </authorList>
    </citation>
    <scope>NUCLEOTIDE SEQUENCE [LARGE SCALE GENOMIC DNA]</scope>
    <source>
        <strain evidence="2">CBS 100304</strain>
        <tissue evidence="1">Vegetative mycelium</tissue>
    </source>
</reference>
<gene>
    <name evidence="1" type="ORF">PCON_11393</name>
</gene>
<evidence type="ECO:0000313" key="2">
    <source>
        <dbReference type="Proteomes" id="UP000018144"/>
    </source>
</evidence>
<organism evidence="1 2">
    <name type="scientific">Pyronema omphalodes (strain CBS 100304)</name>
    <name type="common">Pyronema confluens</name>
    <dbReference type="NCBI Taxonomy" id="1076935"/>
    <lineage>
        <taxon>Eukaryota</taxon>
        <taxon>Fungi</taxon>
        <taxon>Dikarya</taxon>
        <taxon>Ascomycota</taxon>
        <taxon>Pezizomycotina</taxon>
        <taxon>Pezizomycetes</taxon>
        <taxon>Pezizales</taxon>
        <taxon>Pyronemataceae</taxon>
        <taxon>Pyronema</taxon>
    </lineage>
</organism>
<name>U4LR00_PYROM</name>
<keyword evidence="2" id="KW-1185">Reference proteome</keyword>
<dbReference type="AlphaFoldDB" id="U4LR00"/>